<gene>
    <name evidence="14" type="ORF">EGYM00392_LOCUS30286</name>
</gene>
<dbReference type="InterPro" id="IPR012677">
    <property type="entry name" value="Nucleotide-bd_a/b_plait_sf"/>
</dbReference>
<dbReference type="Pfam" id="PF00658">
    <property type="entry name" value="MLLE"/>
    <property type="match status" value="1"/>
</dbReference>
<evidence type="ECO:0000256" key="11">
    <source>
        <dbReference type="SAM" id="MobiDB-lite"/>
    </source>
</evidence>
<dbReference type="CDD" id="cd12378">
    <property type="entry name" value="RRM1_I_PABPs"/>
    <property type="match status" value="1"/>
</dbReference>
<dbReference type="InterPro" id="IPR002004">
    <property type="entry name" value="PABP_HYD_C"/>
</dbReference>
<dbReference type="Gene3D" id="3.30.70.330">
    <property type="match status" value="4"/>
</dbReference>
<dbReference type="InterPro" id="IPR034364">
    <property type="entry name" value="PABP_RRM1"/>
</dbReference>
<dbReference type="EMBL" id="HBGA01081249">
    <property type="protein sequence ID" value="CAD9019172.1"/>
    <property type="molecule type" value="Transcribed_RNA"/>
</dbReference>
<keyword evidence="7 9" id="KW-0694">RNA-binding</keyword>
<reference evidence="14" key="1">
    <citation type="submission" date="2021-01" db="EMBL/GenBank/DDBJ databases">
        <authorList>
            <person name="Corre E."/>
            <person name="Pelletier E."/>
            <person name="Niang G."/>
            <person name="Scheremetjew M."/>
            <person name="Finn R."/>
            <person name="Kale V."/>
            <person name="Holt S."/>
            <person name="Cochrane G."/>
            <person name="Meng A."/>
            <person name="Brown T."/>
            <person name="Cohen L."/>
        </authorList>
    </citation>
    <scope>NUCLEOTIDE SEQUENCE</scope>
    <source>
        <strain evidence="14">NIES-381</strain>
    </source>
</reference>
<dbReference type="InterPro" id="IPR036053">
    <property type="entry name" value="PABP-dom"/>
</dbReference>
<accession>A0A7S1IQE0</accession>
<evidence type="ECO:0000256" key="6">
    <source>
        <dbReference type="ARBA" id="ARBA00022845"/>
    </source>
</evidence>
<dbReference type="FunFam" id="3.30.70.330:FF:000003">
    <property type="entry name" value="Polyadenylate-binding protein"/>
    <property type="match status" value="1"/>
</dbReference>
<evidence type="ECO:0000259" key="13">
    <source>
        <dbReference type="PROSITE" id="PS51309"/>
    </source>
</evidence>
<dbReference type="Gene3D" id="1.10.1900.10">
    <property type="entry name" value="c-terminal domain of poly(a) binding protein"/>
    <property type="match status" value="1"/>
</dbReference>
<dbReference type="InterPro" id="IPR045305">
    <property type="entry name" value="RRM2_I_PABPs"/>
</dbReference>
<dbReference type="FunFam" id="3.30.70.330:FF:000648">
    <property type="entry name" value="Polyadenylate-binding protein"/>
    <property type="match status" value="1"/>
</dbReference>
<dbReference type="SMART" id="SM00517">
    <property type="entry name" value="PolyA"/>
    <property type="match status" value="1"/>
</dbReference>
<dbReference type="PROSITE" id="PS50102">
    <property type="entry name" value="RRM"/>
    <property type="match status" value="4"/>
</dbReference>
<feature type="region of interest" description="Disordered" evidence="11">
    <location>
        <begin position="483"/>
        <end position="547"/>
    </location>
</feature>
<dbReference type="SUPFAM" id="SSF63570">
    <property type="entry name" value="PABC (PABP) domain"/>
    <property type="match status" value="1"/>
</dbReference>
<dbReference type="FunFam" id="3.30.70.330:FF:000651">
    <property type="entry name" value="Poly(A) binding protein cytoplasmic 1 like"/>
    <property type="match status" value="1"/>
</dbReference>
<evidence type="ECO:0000256" key="2">
    <source>
        <dbReference type="ARBA" id="ARBA00004496"/>
    </source>
</evidence>
<dbReference type="GO" id="GO:0005634">
    <property type="term" value="C:nucleus"/>
    <property type="evidence" value="ECO:0007669"/>
    <property type="project" value="UniProtKB-SubCell"/>
</dbReference>
<dbReference type="CDD" id="cd12379">
    <property type="entry name" value="RRM2_I_PABPs"/>
    <property type="match status" value="1"/>
</dbReference>
<feature type="domain" description="RRM" evidence="12">
    <location>
        <begin position="191"/>
        <end position="272"/>
    </location>
</feature>
<keyword evidence="6" id="KW-0810">Translation regulation</keyword>
<evidence type="ECO:0000313" key="14">
    <source>
        <dbReference type="EMBL" id="CAD9019172.1"/>
    </source>
</evidence>
<comment type="function">
    <text evidence="10">Binds the poly(A) tail of mRNA.</text>
</comment>
<dbReference type="PANTHER" id="PTHR24012">
    <property type="entry name" value="RNA BINDING PROTEIN"/>
    <property type="match status" value="1"/>
</dbReference>
<keyword evidence="4 10" id="KW-0963">Cytoplasm</keyword>
<feature type="domain" description="RRM" evidence="12">
    <location>
        <begin position="100"/>
        <end position="171"/>
    </location>
</feature>
<dbReference type="SMART" id="SM00361">
    <property type="entry name" value="RRM_1"/>
    <property type="match status" value="4"/>
</dbReference>
<dbReference type="NCBIfam" id="TIGR01628">
    <property type="entry name" value="PABP-1234"/>
    <property type="match status" value="1"/>
</dbReference>
<dbReference type="GO" id="GO:0005737">
    <property type="term" value="C:cytoplasm"/>
    <property type="evidence" value="ECO:0007669"/>
    <property type="project" value="UniProtKB-SubCell"/>
</dbReference>
<evidence type="ECO:0000256" key="4">
    <source>
        <dbReference type="ARBA" id="ARBA00022490"/>
    </source>
</evidence>
<dbReference type="SMART" id="SM00360">
    <property type="entry name" value="RRM"/>
    <property type="match status" value="4"/>
</dbReference>
<dbReference type="PROSITE" id="PS51309">
    <property type="entry name" value="PABC"/>
    <property type="match status" value="1"/>
</dbReference>
<feature type="domain" description="PABC" evidence="13">
    <location>
        <begin position="554"/>
        <end position="631"/>
    </location>
</feature>
<dbReference type="AlphaFoldDB" id="A0A7S1IQE0"/>
<keyword evidence="5" id="KW-0677">Repeat</keyword>
<dbReference type="FunFam" id="1.10.1900.10:FF:000006">
    <property type="entry name" value="Polyadenylate-binding protein"/>
    <property type="match status" value="1"/>
</dbReference>
<sequence length="635" mass="68567">MAAQPAAGQQNASLYVGDLTPDVTEAMLFDLFKAVGPVLSIRVCRDAVTRRSLGYAYVNFQNPVDAERALETLNYHTLKGAPLRIMWSHRDPSLRKAGAGNVFIKNLHKSIDNQTLYDTFSQFGNILSCKVATDSMSGESRGYGFVHFESEESAKAAIEKVNGMLLKSLQVYVGPFHRRAVRQKDASTTFTNLYIKDMKEGVTEEVLKAHFATFGTISSTCLKADKKGRPFAFVSFETHEEATKAVEESHDKYIETLCPGEDSKLYCQRAQKKSERMEEMRKKMSQLRARKMHEYSGSNLYVKNLDDTIDKDGLIAAFEKFGEITSAKVVYDDATPPVSKGFGFVCFKDAEAANKAISEMNGHMLGAKPLYVNVAQRKEVRQATLEVQYAARYSRMAGGGPQGAPPVAQPMGGYPMYGSPPGGFPGYPGAAPAYPYGPAGPGAMPRAGMMGAPKWAQQGMPGMGPFPPQGAPPMQMPGGPQVMQMRPAQQGQQPARRPMPGQGMPGSRPMQGGKGGPRPGMPPQMGGGPGQFRQPRSKPDAPAVPAAAPVPAADIPLTPSQLANMSPEQQKNALGERLFAAISAIQPEYAAKITGMLLEMDVTETLNLLESPDVLNSKIGEALAVLQAHEGEPKA</sequence>
<evidence type="ECO:0000259" key="12">
    <source>
        <dbReference type="PROSITE" id="PS50102"/>
    </source>
</evidence>
<dbReference type="InterPro" id="IPR003954">
    <property type="entry name" value="RRM_euk-type"/>
</dbReference>
<comment type="subcellular location">
    <subcellularLocation>
        <location evidence="2 10">Cytoplasm</location>
    </subcellularLocation>
    <subcellularLocation>
        <location evidence="1">Nucleus</location>
    </subcellularLocation>
</comment>
<dbReference type="GO" id="GO:0003723">
    <property type="term" value="F:RNA binding"/>
    <property type="evidence" value="ECO:0007669"/>
    <property type="project" value="UniProtKB-UniRule"/>
</dbReference>
<feature type="domain" description="RRM" evidence="12">
    <location>
        <begin position="298"/>
        <end position="377"/>
    </location>
</feature>
<name>A0A7S1IQE0_9EUGL</name>
<dbReference type="InterPro" id="IPR006515">
    <property type="entry name" value="PABP_1234"/>
</dbReference>
<keyword evidence="8" id="KW-0539">Nucleus</keyword>
<proteinExistence type="inferred from homology"/>
<protein>
    <recommendedName>
        <fullName evidence="10">Polyadenylate-binding protein</fullName>
        <shortName evidence="10">PABP</shortName>
    </recommendedName>
</protein>
<dbReference type="InterPro" id="IPR000504">
    <property type="entry name" value="RRM_dom"/>
</dbReference>
<evidence type="ECO:0000256" key="10">
    <source>
        <dbReference type="RuleBase" id="RU362004"/>
    </source>
</evidence>
<dbReference type="InterPro" id="IPR035979">
    <property type="entry name" value="RBD_domain_sf"/>
</dbReference>
<organism evidence="14">
    <name type="scientific">Eutreptiella gymnastica</name>
    <dbReference type="NCBI Taxonomy" id="73025"/>
    <lineage>
        <taxon>Eukaryota</taxon>
        <taxon>Discoba</taxon>
        <taxon>Euglenozoa</taxon>
        <taxon>Euglenida</taxon>
        <taxon>Spirocuta</taxon>
        <taxon>Euglenophyceae</taxon>
        <taxon>Eutreptiales</taxon>
        <taxon>Eutreptiaceae</taxon>
        <taxon>Eutreptiella</taxon>
    </lineage>
</organism>
<evidence type="ECO:0000256" key="9">
    <source>
        <dbReference type="PROSITE-ProRule" id="PRU00176"/>
    </source>
</evidence>
<evidence type="ECO:0000256" key="7">
    <source>
        <dbReference type="ARBA" id="ARBA00022884"/>
    </source>
</evidence>
<comment type="similarity">
    <text evidence="3 10">Belongs to the polyadenylate-binding protein type-1 family.</text>
</comment>
<evidence type="ECO:0000256" key="3">
    <source>
        <dbReference type="ARBA" id="ARBA00008557"/>
    </source>
</evidence>
<dbReference type="SUPFAM" id="SSF54928">
    <property type="entry name" value="RNA-binding domain, RBD"/>
    <property type="match status" value="2"/>
</dbReference>
<feature type="compositionally biased region" description="Low complexity" evidence="11">
    <location>
        <begin position="483"/>
        <end position="502"/>
    </location>
</feature>
<feature type="domain" description="RRM" evidence="12">
    <location>
        <begin position="12"/>
        <end position="90"/>
    </location>
</feature>
<evidence type="ECO:0000256" key="1">
    <source>
        <dbReference type="ARBA" id="ARBA00004123"/>
    </source>
</evidence>
<dbReference type="GO" id="GO:0006417">
    <property type="term" value="P:regulation of translation"/>
    <property type="evidence" value="ECO:0007669"/>
    <property type="project" value="UniProtKB-KW"/>
</dbReference>
<dbReference type="Pfam" id="PF00076">
    <property type="entry name" value="RRM_1"/>
    <property type="match status" value="4"/>
</dbReference>
<evidence type="ECO:0000256" key="5">
    <source>
        <dbReference type="ARBA" id="ARBA00022737"/>
    </source>
</evidence>
<evidence type="ECO:0000256" key="8">
    <source>
        <dbReference type="ARBA" id="ARBA00023242"/>
    </source>
</evidence>